<protein>
    <submittedName>
        <fullName evidence="2">ABC transporter permease</fullName>
    </submittedName>
</protein>
<feature type="transmembrane region" description="Helical" evidence="1">
    <location>
        <begin position="105"/>
        <end position="131"/>
    </location>
</feature>
<keyword evidence="1" id="KW-0472">Membrane</keyword>
<feature type="transmembrane region" description="Helical" evidence="1">
    <location>
        <begin position="151"/>
        <end position="171"/>
    </location>
</feature>
<dbReference type="RefSeq" id="WP_143317175.1">
    <property type="nucleotide sequence ID" value="NZ_JACSRA010000019.1"/>
</dbReference>
<organism evidence="2 3">
    <name type="scientific">Clostridium cibarium</name>
    <dbReference type="NCBI Taxonomy" id="2762247"/>
    <lineage>
        <taxon>Bacteria</taxon>
        <taxon>Bacillati</taxon>
        <taxon>Bacillota</taxon>
        <taxon>Clostridia</taxon>
        <taxon>Eubacteriales</taxon>
        <taxon>Clostridiaceae</taxon>
        <taxon>Clostridium</taxon>
    </lineage>
</organism>
<keyword evidence="1" id="KW-0812">Transmembrane</keyword>
<evidence type="ECO:0000256" key="1">
    <source>
        <dbReference type="SAM" id="Phobius"/>
    </source>
</evidence>
<name>A0ABR8PVH3_9CLOT</name>
<feature type="transmembrane region" description="Helical" evidence="1">
    <location>
        <begin position="237"/>
        <end position="259"/>
    </location>
</feature>
<comment type="caution">
    <text evidence="2">The sequence shown here is derived from an EMBL/GenBank/DDBJ whole genome shotgun (WGS) entry which is preliminary data.</text>
</comment>
<evidence type="ECO:0000313" key="2">
    <source>
        <dbReference type="EMBL" id="MBD7912149.1"/>
    </source>
</evidence>
<keyword evidence="1" id="KW-1133">Transmembrane helix</keyword>
<feature type="transmembrane region" description="Helical" evidence="1">
    <location>
        <begin position="12"/>
        <end position="30"/>
    </location>
</feature>
<reference evidence="2 3" key="1">
    <citation type="submission" date="2020-08" db="EMBL/GenBank/DDBJ databases">
        <title>A Genomic Blueprint of the Chicken Gut Microbiome.</title>
        <authorList>
            <person name="Gilroy R."/>
            <person name="Ravi A."/>
            <person name="Getino M."/>
            <person name="Pursley I."/>
            <person name="Horton D.L."/>
            <person name="Alikhan N.-F."/>
            <person name="Baker D."/>
            <person name="Gharbi K."/>
            <person name="Hall N."/>
            <person name="Watson M."/>
            <person name="Adriaenssens E.M."/>
            <person name="Foster-Nyarko E."/>
            <person name="Jarju S."/>
            <person name="Secka A."/>
            <person name="Antonio M."/>
            <person name="Oren A."/>
            <person name="Chaudhuri R."/>
            <person name="La Ragione R.M."/>
            <person name="Hildebrand F."/>
            <person name="Pallen M.J."/>
        </authorList>
    </citation>
    <scope>NUCLEOTIDE SEQUENCE [LARGE SCALE GENOMIC DNA]</scope>
    <source>
        <strain evidence="2 3">Sa3CVN1</strain>
    </source>
</reference>
<dbReference type="EMBL" id="JACSRA010000019">
    <property type="protein sequence ID" value="MBD7912149.1"/>
    <property type="molecule type" value="Genomic_DNA"/>
</dbReference>
<dbReference type="Proteomes" id="UP000627781">
    <property type="component" value="Unassembled WGS sequence"/>
</dbReference>
<feature type="transmembrane region" description="Helical" evidence="1">
    <location>
        <begin position="192"/>
        <end position="217"/>
    </location>
</feature>
<gene>
    <name evidence="2" type="ORF">H9661_12355</name>
</gene>
<proteinExistence type="predicted"/>
<feature type="transmembrane region" description="Helical" evidence="1">
    <location>
        <begin position="50"/>
        <end position="75"/>
    </location>
</feature>
<sequence length="266" mass="29595">MLRKLLKYEFKATARILLPLYGALIIFSIINKFFIGTNNNYERLSGLGHIPAVITMFAYVATMVAVIVVTFFIIIQRFYKNLLGDEGYLMNTIPVSLNKNLMSKLIVAIVWNIVSVAIAIISIVIMAYTPGDFSNVFRDIGQILYVGFSEIGINMVTILIEIIIIILVGVVESTLMIYASISLGHLANRRKILSSFGAFIVLSMVINSIFGAVSSFINIEGVVNITTTNLAPIHKFLLFGIGSEILLSIIFYVICHYVLRNKLNLE</sequence>
<keyword evidence="3" id="KW-1185">Reference proteome</keyword>
<accession>A0ABR8PVH3</accession>
<evidence type="ECO:0000313" key="3">
    <source>
        <dbReference type="Proteomes" id="UP000627781"/>
    </source>
</evidence>